<keyword evidence="15" id="KW-0560">Oxidoreductase</keyword>
<organism evidence="28 29">
    <name type="scientific">Sinanodonta woodiana</name>
    <name type="common">Chinese pond mussel</name>
    <name type="synonym">Anodonta woodiana</name>
    <dbReference type="NCBI Taxonomy" id="1069815"/>
    <lineage>
        <taxon>Eukaryota</taxon>
        <taxon>Metazoa</taxon>
        <taxon>Spiralia</taxon>
        <taxon>Lophotrochozoa</taxon>
        <taxon>Mollusca</taxon>
        <taxon>Bivalvia</taxon>
        <taxon>Autobranchia</taxon>
        <taxon>Heteroconchia</taxon>
        <taxon>Palaeoheterodonta</taxon>
        <taxon>Unionida</taxon>
        <taxon>Unionoidea</taxon>
        <taxon>Unionidae</taxon>
        <taxon>Unioninae</taxon>
        <taxon>Sinanodonta</taxon>
    </lineage>
</organism>
<comment type="caution">
    <text evidence="28">The sequence shown here is derived from an EMBL/GenBank/DDBJ whole genome shotgun (WGS) entry which is preliminary data.</text>
</comment>
<evidence type="ECO:0000256" key="9">
    <source>
        <dbReference type="ARBA" id="ARBA00022692"/>
    </source>
</evidence>
<evidence type="ECO:0000256" key="22">
    <source>
        <dbReference type="ARBA" id="ARBA00052927"/>
    </source>
</evidence>
<keyword evidence="17" id="KW-0443">Lipid metabolism</keyword>
<keyword evidence="13" id="KW-0521">NADP</keyword>
<feature type="transmembrane region" description="Helical" evidence="26">
    <location>
        <begin position="37"/>
        <end position="57"/>
    </location>
</feature>
<dbReference type="Proteomes" id="UP001634394">
    <property type="component" value="Unassembled WGS sequence"/>
</dbReference>
<dbReference type="PROSITE" id="PS51387">
    <property type="entry name" value="FAD_PCMH"/>
    <property type="match status" value="1"/>
</dbReference>
<keyword evidence="29" id="KW-1185">Reference proteome</keyword>
<feature type="domain" description="FAD-binding PCMH-type" evidence="27">
    <location>
        <begin position="65"/>
        <end position="239"/>
    </location>
</feature>
<proteinExistence type="predicted"/>
<dbReference type="FunFam" id="3.30.465.10:FF:000032">
    <property type="entry name" value="Delta(24)-sterol reductase"/>
    <property type="match status" value="1"/>
</dbReference>
<evidence type="ECO:0000256" key="17">
    <source>
        <dbReference type="ARBA" id="ARBA00023098"/>
    </source>
</evidence>
<dbReference type="GO" id="GO:0000139">
    <property type="term" value="C:Golgi membrane"/>
    <property type="evidence" value="ECO:0007669"/>
    <property type="project" value="UniProtKB-SubCell"/>
</dbReference>
<dbReference type="PANTHER" id="PTHR10801">
    <property type="entry name" value="24-DEHYDROCHOLESTEROL REDUCTASE"/>
    <property type="match status" value="1"/>
</dbReference>
<dbReference type="InterPro" id="IPR006094">
    <property type="entry name" value="Oxid_FAD_bind_N"/>
</dbReference>
<keyword evidence="12" id="KW-0274">FAD</keyword>
<dbReference type="PANTHER" id="PTHR10801:SF0">
    <property type="entry name" value="DELTA(24)-STEROL REDUCTASE"/>
    <property type="match status" value="1"/>
</dbReference>
<keyword evidence="16" id="KW-0333">Golgi apparatus</keyword>
<evidence type="ECO:0000256" key="14">
    <source>
        <dbReference type="ARBA" id="ARBA00022989"/>
    </source>
</evidence>
<feature type="transmembrane region" description="Helical" evidence="26">
    <location>
        <begin position="6"/>
        <end position="25"/>
    </location>
</feature>
<dbReference type="GO" id="GO:0050614">
    <property type="term" value="F:Delta24-sterol reductase activity"/>
    <property type="evidence" value="ECO:0007669"/>
    <property type="project" value="UniProtKB-EC"/>
</dbReference>
<evidence type="ECO:0000259" key="27">
    <source>
        <dbReference type="PROSITE" id="PS51387"/>
    </source>
</evidence>
<evidence type="ECO:0000256" key="19">
    <source>
        <dbReference type="ARBA" id="ARBA00023166"/>
    </source>
</evidence>
<keyword evidence="11" id="KW-0256">Endoplasmic reticulum</keyword>
<evidence type="ECO:0000256" key="12">
    <source>
        <dbReference type="ARBA" id="ARBA00022827"/>
    </source>
</evidence>
<dbReference type="EMBL" id="JBJQND010000008">
    <property type="protein sequence ID" value="KAL3867682.1"/>
    <property type="molecule type" value="Genomic_DNA"/>
</dbReference>
<protein>
    <recommendedName>
        <fullName evidence="5">Delta(24)-sterol reductase</fullName>
        <ecNumber evidence="4">1.3.1.72</ecNumber>
    </recommendedName>
    <alternativeName>
        <fullName evidence="24">24-dehydrocholesterol reductase</fullName>
    </alternativeName>
    <alternativeName>
        <fullName evidence="25">3-beta-hydroxysterol Delta-24-reductase</fullName>
    </alternativeName>
</protein>
<evidence type="ECO:0000256" key="8">
    <source>
        <dbReference type="ARBA" id="ARBA00022630"/>
    </source>
</evidence>
<dbReference type="Pfam" id="PF01565">
    <property type="entry name" value="FAD_binding_4"/>
    <property type="match status" value="1"/>
</dbReference>
<evidence type="ECO:0000256" key="1">
    <source>
        <dbReference type="ARBA" id="ARBA00001974"/>
    </source>
</evidence>
<keyword evidence="7" id="KW-0153">Cholesterol metabolism</keyword>
<comment type="cofactor">
    <cofactor evidence="1">
        <name>FAD</name>
        <dbReference type="ChEBI" id="CHEBI:57692"/>
    </cofactor>
</comment>
<dbReference type="AlphaFoldDB" id="A0ABD3W4J0"/>
<evidence type="ECO:0000256" key="25">
    <source>
        <dbReference type="ARBA" id="ARBA00080612"/>
    </source>
</evidence>
<dbReference type="SUPFAM" id="SSF56176">
    <property type="entry name" value="FAD-binding/transporter-associated domain-like"/>
    <property type="match status" value="1"/>
</dbReference>
<gene>
    <name evidence="28" type="ORF">ACJMK2_040553</name>
</gene>
<sequence length="521" mass="60733">MEIPLSGFIYFIVPLILLCFIWFKYRGLEYIIIHYRWVLVCLFLMPLSVMYDVFMYVRNFIVFKMSSAPKMHDKKVRYVQQQVRAWRDDGMKTMMCTARPGWATVSFRRGLYKKTLCNIEVNMIDILEVDTQRQIVRVEPLVSMGQITATLNPLGWTLPVLPELDDLTVGGLIMGVGIETSSHKYGLFQHCCVSFELVLADGSVVKCSKEDNPDLFHAVPWSYGTLGFLVSAEIKIIPAKKYVKIDYFPVHSKADLIKVYREESENPSKNEFVEALVYSEDSAVIMTASMTDDAEADKINPIGYYWKPWFFKHVQTYLKRGQGVEYIPLRHYYHRHTRSLFWELQDIIPFGNNPVFRYLFGWCVPPKISLLKLTQGETIKKLYEEQQVIQDMLVPLTKLEEALTVFHDELEIYPLWLCPFMLYNQPGMVHPKGDQDELYVDIGAYGVPKAKGFKAIPSTRKIEAFVRQVSGFQMLYADTYLTREEFTEMFDHSLYEKMREKLDCAKAFPVVYDKVNRKVRD</sequence>
<dbReference type="GO" id="GO:0005789">
    <property type="term" value="C:endoplasmic reticulum membrane"/>
    <property type="evidence" value="ECO:0007669"/>
    <property type="project" value="UniProtKB-SubCell"/>
</dbReference>
<dbReference type="EC" id="1.3.1.72" evidence="4"/>
<evidence type="ECO:0000256" key="5">
    <source>
        <dbReference type="ARBA" id="ARBA00019086"/>
    </source>
</evidence>
<keyword evidence="9 26" id="KW-0812">Transmembrane</keyword>
<evidence type="ECO:0000256" key="15">
    <source>
        <dbReference type="ARBA" id="ARBA00023002"/>
    </source>
</evidence>
<name>A0ABD3W4J0_SINWO</name>
<evidence type="ECO:0000256" key="10">
    <source>
        <dbReference type="ARBA" id="ARBA00022729"/>
    </source>
</evidence>
<keyword evidence="19" id="KW-1207">Sterol metabolism</keyword>
<evidence type="ECO:0000256" key="26">
    <source>
        <dbReference type="SAM" id="Phobius"/>
    </source>
</evidence>
<keyword evidence="8" id="KW-0285">Flavoprotein</keyword>
<evidence type="ECO:0000256" key="21">
    <source>
        <dbReference type="ARBA" id="ARBA00051033"/>
    </source>
</evidence>
<evidence type="ECO:0000256" key="23">
    <source>
        <dbReference type="ARBA" id="ARBA00056986"/>
    </source>
</evidence>
<evidence type="ECO:0000256" key="2">
    <source>
        <dbReference type="ARBA" id="ARBA00004194"/>
    </source>
</evidence>
<keyword evidence="6" id="KW-0444">Lipid biosynthesis</keyword>
<comment type="subcellular location">
    <subcellularLocation>
        <location evidence="3">Endoplasmic reticulum membrane</location>
        <topology evidence="3">Single-pass membrane protein</topology>
    </subcellularLocation>
    <subcellularLocation>
        <location evidence="2">Golgi apparatus membrane</location>
        <topology evidence="2">Single-pass membrane protein</topology>
    </subcellularLocation>
</comment>
<dbReference type="InterPro" id="IPR016169">
    <property type="entry name" value="FAD-bd_PCMH_sub2"/>
</dbReference>
<comment type="function">
    <text evidence="23">Catalyzes the reduction of the delta-24 double bond of sterol intermediates during cholesterol biosynthesis. In addition to its cholesterol-synthesizing activity, can protect cells from oxidative stress by reducing caspase 3 activity during apoptosis induced by oxidative stress. Also protects against amyloid-beta peptide-induced apoptosis.</text>
</comment>
<evidence type="ECO:0000256" key="18">
    <source>
        <dbReference type="ARBA" id="ARBA00023136"/>
    </source>
</evidence>
<evidence type="ECO:0000256" key="16">
    <source>
        <dbReference type="ARBA" id="ARBA00023034"/>
    </source>
</evidence>
<dbReference type="Gene3D" id="3.30.465.10">
    <property type="match status" value="1"/>
</dbReference>
<comment type="catalytic activity">
    <reaction evidence="22">
        <text>5alpha-cholest-8-en-3beta-ol + NADP(+) = zymosterol + NADPH + H(+)</text>
        <dbReference type="Rhea" id="RHEA:36399"/>
        <dbReference type="ChEBI" id="CHEBI:15378"/>
        <dbReference type="ChEBI" id="CHEBI:16608"/>
        <dbReference type="ChEBI" id="CHEBI:18252"/>
        <dbReference type="ChEBI" id="CHEBI:57783"/>
        <dbReference type="ChEBI" id="CHEBI:58349"/>
        <dbReference type="EC" id="1.3.1.72"/>
    </reaction>
    <physiologicalReaction direction="right-to-left" evidence="22">
        <dbReference type="Rhea" id="RHEA:36401"/>
    </physiologicalReaction>
</comment>
<dbReference type="InterPro" id="IPR036318">
    <property type="entry name" value="FAD-bd_PCMH-like_sf"/>
</dbReference>
<keyword evidence="14 26" id="KW-1133">Transmembrane helix</keyword>
<dbReference type="GO" id="GO:0008203">
    <property type="term" value="P:cholesterol metabolic process"/>
    <property type="evidence" value="ECO:0007669"/>
    <property type="project" value="UniProtKB-KW"/>
</dbReference>
<dbReference type="InterPro" id="IPR040165">
    <property type="entry name" value="Diminuto-like"/>
</dbReference>
<evidence type="ECO:0000256" key="24">
    <source>
        <dbReference type="ARBA" id="ARBA00078485"/>
    </source>
</evidence>
<comment type="catalytic activity">
    <reaction evidence="21">
        <text>lanosterol + NADPH + H(+) = 24,25-dihydrolanosterol + NADP(+)</text>
        <dbReference type="Rhea" id="RHEA:33919"/>
        <dbReference type="ChEBI" id="CHEBI:15378"/>
        <dbReference type="ChEBI" id="CHEBI:16521"/>
        <dbReference type="ChEBI" id="CHEBI:28113"/>
        <dbReference type="ChEBI" id="CHEBI:57783"/>
        <dbReference type="ChEBI" id="CHEBI:58349"/>
    </reaction>
    <physiologicalReaction direction="left-to-right" evidence="21">
        <dbReference type="Rhea" id="RHEA:33920"/>
    </physiologicalReaction>
</comment>
<evidence type="ECO:0000313" key="28">
    <source>
        <dbReference type="EMBL" id="KAL3867682.1"/>
    </source>
</evidence>
<dbReference type="InterPro" id="IPR016166">
    <property type="entry name" value="FAD-bd_PCMH"/>
</dbReference>
<evidence type="ECO:0000256" key="3">
    <source>
        <dbReference type="ARBA" id="ARBA00004389"/>
    </source>
</evidence>
<evidence type="ECO:0000256" key="7">
    <source>
        <dbReference type="ARBA" id="ARBA00022548"/>
    </source>
</evidence>
<evidence type="ECO:0000256" key="13">
    <source>
        <dbReference type="ARBA" id="ARBA00022857"/>
    </source>
</evidence>
<evidence type="ECO:0000256" key="20">
    <source>
        <dbReference type="ARBA" id="ARBA00023221"/>
    </source>
</evidence>
<evidence type="ECO:0000256" key="11">
    <source>
        <dbReference type="ARBA" id="ARBA00022824"/>
    </source>
</evidence>
<keyword evidence="10" id="KW-0732">Signal</keyword>
<evidence type="ECO:0000256" key="6">
    <source>
        <dbReference type="ARBA" id="ARBA00022516"/>
    </source>
</evidence>
<dbReference type="EMBL" id="JBJQND010000008">
    <property type="protein sequence ID" value="KAL3867683.1"/>
    <property type="molecule type" value="Genomic_DNA"/>
</dbReference>
<evidence type="ECO:0000313" key="29">
    <source>
        <dbReference type="Proteomes" id="UP001634394"/>
    </source>
</evidence>
<keyword evidence="18 26" id="KW-0472">Membrane</keyword>
<evidence type="ECO:0000256" key="4">
    <source>
        <dbReference type="ARBA" id="ARBA00012405"/>
    </source>
</evidence>
<keyword evidence="20" id="KW-0753">Steroid metabolism</keyword>
<reference evidence="28 29" key="1">
    <citation type="submission" date="2024-11" db="EMBL/GenBank/DDBJ databases">
        <title>Chromosome-level genome assembly of the freshwater bivalve Anodonta woodiana.</title>
        <authorList>
            <person name="Chen X."/>
        </authorList>
    </citation>
    <scope>NUCLEOTIDE SEQUENCE [LARGE SCALE GENOMIC DNA]</scope>
    <source>
        <strain evidence="28">MN2024</strain>
        <tissue evidence="28">Gills</tissue>
    </source>
</reference>
<accession>A0ABD3W4J0</accession>